<keyword evidence="2" id="KW-1185">Reference proteome</keyword>
<proteinExistence type="predicted"/>
<accession>A0A8J9YDR7</accession>
<dbReference type="OrthoDB" id="7598724at2759"/>
<name>A0A8J9YDR7_9NEOP</name>
<organism evidence="1 2">
    <name type="scientific">Brenthis ino</name>
    <name type="common">lesser marbled fritillary</name>
    <dbReference type="NCBI Taxonomy" id="405034"/>
    <lineage>
        <taxon>Eukaryota</taxon>
        <taxon>Metazoa</taxon>
        <taxon>Ecdysozoa</taxon>
        <taxon>Arthropoda</taxon>
        <taxon>Hexapoda</taxon>
        <taxon>Insecta</taxon>
        <taxon>Pterygota</taxon>
        <taxon>Neoptera</taxon>
        <taxon>Endopterygota</taxon>
        <taxon>Lepidoptera</taxon>
        <taxon>Glossata</taxon>
        <taxon>Ditrysia</taxon>
        <taxon>Papilionoidea</taxon>
        <taxon>Nymphalidae</taxon>
        <taxon>Heliconiinae</taxon>
        <taxon>Argynnini</taxon>
        <taxon>Brenthis</taxon>
    </lineage>
</organism>
<gene>
    <name evidence="1" type="ORF">BINO364_LOCUS13856</name>
</gene>
<evidence type="ECO:0000313" key="2">
    <source>
        <dbReference type="Proteomes" id="UP000838878"/>
    </source>
</evidence>
<feature type="non-terminal residue" evidence="1">
    <location>
        <position position="475"/>
    </location>
</feature>
<protein>
    <submittedName>
        <fullName evidence="1">Uncharacterized protein</fullName>
    </submittedName>
</protein>
<evidence type="ECO:0000313" key="1">
    <source>
        <dbReference type="EMBL" id="CAH0728664.1"/>
    </source>
</evidence>
<sequence>MVENSLFEETNVSLEEWSDEKCYKIAFQDNFPSKVKNIDIQKSIVSRFLKFYLSGKVQKGLSVTDIIFSTISIMPTTWNSENVLWHDYFYDEEGTLFFVSPEDKLTTEVKNIMKNRNKLTNIQLDDCQSEDIINDSITYQSEVKSPNCSEEKVPVNVEKESVSQKSQLDNLSDSDMSRSIKKITWFSSKSVYSQTNKANSTNSDTIAPVENAAFCASINKLFNKWDNDECARAYLKYYFGLTGLILMRTLILPYHKVMSAFTNNFFRSLQQIIFNNYSIPDKTCVKKSFKTFRKMDNKTQIMFARLVIQSILLDGHRDLEHYIKNVLKFGLMTHTANFKMDLIKMLQEVAIHTYSFDKLFEMLNVEELTNSWERFNNFLKKYMSEHNSKTIHWARVIESNQFEYLSCSNNFEFAVVIAVLIEKFSGHSGIWNAKWVKSGNNLQVYKELGLKIYKKYMKMQFVDISCIFSVVVTLT</sequence>
<reference evidence="1" key="1">
    <citation type="submission" date="2021-12" db="EMBL/GenBank/DDBJ databases">
        <authorList>
            <person name="Martin H S."/>
        </authorList>
    </citation>
    <scope>NUCLEOTIDE SEQUENCE</scope>
</reference>
<dbReference type="Proteomes" id="UP000838878">
    <property type="component" value="Chromosome 7"/>
</dbReference>
<dbReference type="EMBL" id="OV170227">
    <property type="protein sequence ID" value="CAH0728664.1"/>
    <property type="molecule type" value="Genomic_DNA"/>
</dbReference>
<dbReference type="AlphaFoldDB" id="A0A8J9YDR7"/>